<dbReference type="Pfam" id="PF20274">
    <property type="entry name" value="cREC_REC"/>
    <property type="match status" value="1"/>
</dbReference>
<sequence>MEQLYVFLDDYRAAPEGYVLVTTIDECKKLLKEHDIRHLSLDHDLVSKERNGMMLVNMMVNEHLYADRITVHSANAVGGKNMYNSLRQAKTDHKMPLATEVSLRPLPLHSYPQHMLRHYAVSE</sequence>
<evidence type="ECO:0000313" key="3">
    <source>
        <dbReference type="Proteomes" id="UP000248066"/>
    </source>
</evidence>
<dbReference type="EMBL" id="PDOF01000004">
    <property type="protein sequence ID" value="PYZ95543.1"/>
    <property type="molecule type" value="Genomic_DNA"/>
</dbReference>
<proteinExistence type="predicted"/>
<keyword evidence="3" id="KW-1185">Reference proteome</keyword>
<organism evidence="2 3">
    <name type="scientific">Alteribacter lacisalsi</name>
    <dbReference type="NCBI Taxonomy" id="2045244"/>
    <lineage>
        <taxon>Bacteria</taxon>
        <taxon>Bacillati</taxon>
        <taxon>Bacillota</taxon>
        <taxon>Bacilli</taxon>
        <taxon>Bacillales</taxon>
        <taxon>Bacillaceae</taxon>
        <taxon>Alteribacter</taxon>
    </lineage>
</organism>
<gene>
    <name evidence="2" type="ORF">CR205_18610</name>
</gene>
<evidence type="ECO:0000259" key="1">
    <source>
        <dbReference type="Pfam" id="PF20274"/>
    </source>
</evidence>
<feature type="domain" description="Cyclic-phosphate processing Receiver" evidence="1">
    <location>
        <begin position="5"/>
        <end position="88"/>
    </location>
</feature>
<comment type="caution">
    <text evidence="2">The sequence shown here is derived from an EMBL/GenBank/DDBJ whole genome shotgun (WGS) entry which is preliminary data.</text>
</comment>
<dbReference type="Proteomes" id="UP000248066">
    <property type="component" value="Unassembled WGS sequence"/>
</dbReference>
<dbReference type="OrthoDB" id="2614698at2"/>
<protein>
    <recommendedName>
        <fullName evidence="1">Cyclic-phosphate processing Receiver domain-containing protein</fullName>
    </recommendedName>
</protein>
<dbReference type="AlphaFoldDB" id="A0A2W0H173"/>
<reference evidence="2 3" key="1">
    <citation type="submission" date="2017-10" db="EMBL/GenBank/DDBJ databases">
        <title>Bacillus sp. nov., a halophilic bacterium isolated from a Yangshapao Lake.</title>
        <authorList>
            <person name="Wang H."/>
        </authorList>
    </citation>
    <scope>NUCLEOTIDE SEQUENCE [LARGE SCALE GENOMIC DNA]</scope>
    <source>
        <strain evidence="2 3">YSP-3</strain>
    </source>
</reference>
<dbReference type="InterPro" id="IPR046909">
    <property type="entry name" value="cREC_REC"/>
</dbReference>
<dbReference type="RefSeq" id="WP_110521668.1">
    <property type="nucleotide sequence ID" value="NZ_PDOF01000004.1"/>
</dbReference>
<name>A0A2W0H173_9BACI</name>
<evidence type="ECO:0000313" key="2">
    <source>
        <dbReference type="EMBL" id="PYZ95543.1"/>
    </source>
</evidence>
<accession>A0A2W0H173</accession>